<dbReference type="Gene3D" id="3.30.450.40">
    <property type="match status" value="1"/>
</dbReference>
<feature type="non-terminal residue" evidence="5">
    <location>
        <position position="1"/>
    </location>
</feature>
<evidence type="ECO:0000313" key="5">
    <source>
        <dbReference type="EMBL" id="CAA9554094.1"/>
    </source>
</evidence>
<dbReference type="SUPFAM" id="SSF55073">
    <property type="entry name" value="Nucleotide cyclase"/>
    <property type="match status" value="1"/>
</dbReference>
<name>A0A6J4ULA3_9ACTN</name>
<dbReference type="InterPro" id="IPR013655">
    <property type="entry name" value="PAS_fold_3"/>
</dbReference>
<dbReference type="Pfam" id="PF08447">
    <property type="entry name" value="PAS_3"/>
    <property type="match status" value="1"/>
</dbReference>
<dbReference type="Gene3D" id="3.30.70.270">
    <property type="match status" value="1"/>
</dbReference>
<dbReference type="SUPFAM" id="SSF55781">
    <property type="entry name" value="GAF domain-like"/>
    <property type="match status" value="1"/>
</dbReference>
<dbReference type="GO" id="GO:0005886">
    <property type="term" value="C:plasma membrane"/>
    <property type="evidence" value="ECO:0007669"/>
    <property type="project" value="TreeGrafter"/>
</dbReference>
<dbReference type="CDD" id="cd01949">
    <property type="entry name" value="GGDEF"/>
    <property type="match status" value="1"/>
</dbReference>
<dbReference type="SMART" id="SM00471">
    <property type="entry name" value="HDc"/>
    <property type="match status" value="1"/>
</dbReference>
<dbReference type="PROSITE" id="PS51832">
    <property type="entry name" value="HD_GYP"/>
    <property type="match status" value="1"/>
</dbReference>
<dbReference type="PANTHER" id="PTHR45138">
    <property type="entry name" value="REGULATORY COMPONENTS OF SENSORY TRANSDUCTION SYSTEM"/>
    <property type="match status" value="1"/>
</dbReference>
<dbReference type="InterPro" id="IPR029787">
    <property type="entry name" value="Nucleotide_cyclase"/>
</dbReference>
<dbReference type="NCBIfam" id="TIGR00254">
    <property type="entry name" value="GGDEF"/>
    <property type="match status" value="1"/>
</dbReference>
<dbReference type="GO" id="GO:0052621">
    <property type="term" value="F:diguanylate cyclase activity"/>
    <property type="evidence" value="ECO:0007669"/>
    <property type="project" value="TreeGrafter"/>
</dbReference>
<dbReference type="SMART" id="SM00065">
    <property type="entry name" value="GAF"/>
    <property type="match status" value="1"/>
</dbReference>
<dbReference type="Pfam" id="PF01590">
    <property type="entry name" value="GAF"/>
    <property type="match status" value="1"/>
</dbReference>
<dbReference type="PROSITE" id="PS50887">
    <property type="entry name" value="GGDEF"/>
    <property type="match status" value="1"/>
</dbReference>
<accession>A0A6J4ULA3</accession>
<dbReference type="InterPro" id="IPR006674">
    <property type="entry name" value="HD_domain"/>
</dbReference>
<dbReference type="NCBIfam" id="TIGR00229">
    <property type="entry name" value="sensory_box"/>
    <property type="match status" value="1"/>
</dbReference>
<protein>
    <submittedName>
        <fullName evidence="5">Uncharacterized protein</fullName>
    </submittedName>
</protein>
<dbReference type="PROSITE" id="PS50113">
    <property type="entry name" value="PAC"/>
    <property type="match status" value="1"/>
</dbReference>
<dbReference type="InterPro" id="IPR043128">
    <property type="entry name" value="Rev_trsase/Diguanyl_cyclase"/>
</dbReference>
<organism evidence="5">
    <name type="scientific">uncultured Thermoleophilia bacterium</name>
    <dbReference type="NCBI Taxonomy" id="1497501"/>
    <lineage>
        <taxon>Bacteria</taxon>
        <taxon>Bacillati</taxon>
        <taxon>Actinomycetota</taxon>
        <taxon>Thermoleophilia</taxon>
        <taxon>environmental samples</taxon>
    </lineage>
</organism>
<evidence type="ECO:0000259" key="1">
    <source>
        <dbReference type="PROSITE" id="PS50113"/>
    </source>
</evidence>
<dbReference type="InterPro" id="IPR003607">
    <property type="entry name" value="HD/PDEase_dom"/>
</dbReference>
<dbReference type="CDD" id="cd00130">
    <property type="entry name" value="PAS"/>
    <property type="match status" value="1"/>
</dbReference>
<gene>
    <name evidence="5" type="ORF">AVDCRST_MAG79-2936</name>
</gene>
<dbReference type="InterPro" id="IPR035965">
    <property type="entry name" value="PAS-like_dom_sf"/>
</dbReference>
<proteinExistence type="predicted"/>
<dbReference type="Pfam" id="PF13487">
    <property type="entry name" value="HD_5"/>
    <property type="match status" value="1"/>
</dbReference>
<dbReference type="CDD" id="cd00077">
    <property type="entry name" value="HDc"/>
    <property type="match status" value="1"/>
</dbReference>
<dbReference type="InterPro" id="IPR000014">
    <property type="entry name" value="PAS"/>
</dbReference>
<dbReference type="FunFam" id="3.30.70.270:FF:000001">
    <property type="entry name" value="Diguanylate cyclase domain protein"/>
    <property type="match status" value="1"/>
</dbReference>
<dbReference type="InterPro" id="IPR029016">
    <property type="entry name" value="GAF-like_dom_sf"/>
</dbReference>
<dbReference type="InterPro" id="IPR000700">
    <property type="entry name" value="PAS-assoc_C"/>
</dbReference>
<dbReference type="GO" id="GO:0043709">
    <property type="term" value="P:cell adhesion involved in single-species biofilm formation"/>
    <property type="evidence" value="ECO:0007669"/>
    <property type="project" value="TreeGrafter"/>
</dbReference>
<dbReference type="SMART" id="SM00267">
    <property type="entry name" value="GGDEF"/>
    <property type="match status" value="1"/>
</dbReference>
<feature type="domain" description="HD" evidence="3">
    <location>
        <begin position="674"/>
        <end position="795"/>
    </location>
</feature>
<dbReference type="InterPro" id="IPR000160">
    <property type="entry name" value="GGDEF_dom"/>
</dbReference>
<dbReference type="EMBL" id="CADCWC010000464">
    <property type="protein sequence ID" value="CAA9554094.1"/>
    <property type="molecule type" value="Genomic_DNA"/>
</dbReference>
<feature type="domain" description="PAC" evidence="1">
    <location>
        <begin position="139"/>
        <end position="190"/>
    </location>
</feature>
<dbReference type="AlphaFoldDB" id="A0A6J4ULA3"/>
<dbReference type="PANTHER" id="PTHR45138:SF9">
    <property type="entry name" value="DIGUANYLATE CYCLASE DGCM-RELATED"/>
    <property type="match status" value="1"/>
</dbReference>
<dbReference type="PROSITE" id="PS51831">
    <property type="entry name" value="HD"/>
    <property type="match status" value="1"/>
</dbReference>
<dbReference type="GO" id="GO:1902201">
    <property type="term" value="P:negative regulation of bacterial-type flagellum-dependent cell motility"/>
    <property type="evidence" value="ECO:0007669"/>
    <property type="project" value="TreeGrafter"/>
</dbReference>
<dbReference type="SUPFAM" id="SSF55785">
    <property type="entry name" value="PYP-like sensor domain (PAS domain)"/>
    <property type="match status" value="2"/>
</dbReference>
<evidence type="ECO:0000259" key="4">
    <source>
        <dbReference type="PROSITE" id="PS51832"/>
    </source>
</evidence>
<evidence type="ECO:0000259" key="2">
    <source>
        <dbReference type="PROSITE" id="PS50887"/>
    </source>
</evidence>
<sequence length="841" mass="89341">VELLRAGRDAAVEYRVLLADGRQHHLHARCRGRPRPGGGTLVSGIVSDVSAGHDARAELAEARAALDRVVSGIDEVLYTLELTPGDEPRLTYLGPGWERLVGRAVTPEEADAWLAPLIHPDDMPAVRQANARAADGEPVDVVYRVIGSEGRERHVLDRVRPRPDTRDPVVADGIVIDVTERMRAETALRESEARLRRVTRAAPVVLFEIDAAGILRFSDGRGLEALGGRTRLRLGRSVFELYGADSDVGRSVQEALTGVPVAATLQLGEVAFDARFEPQFDASGAVTGLVGVALDVTPRVQAERAAAELAAEQGALRRVATAVAHELDPAELFHLVADETCRLLGGDGAVVSRLRVEGDVVVVGSANGEGMPPIRPGTRIPRIEGGLVASVGGGVAPVGRRGLGPEEDGMAPVFQPYRSAVAAPVTVGGERWGVLIVGSTDPVGIPPGAEERLVRFADLVGTAIANAEARDRLAAQALTDPLTGCLNHRGFHDRFAEELQRARRRGSDLSLVLMDVDHFKLVNDAAGHQTGDRVLAALAERISPAVRAGESLGRLGGDEFALLLPDVGPAEAIEAAERLRELIVSAPLDGYPVTVSLGVCDLARAGDDADALYRLADGALYWAKGHGRNAAWLYSPDVVRELSAEERAERLTRAHALAGIRALARAIDAKDPSTADHAERVADVAADVAEALGWDGTSVTRLRDAARVHDVGKIGVPDSVLLKPGPLTAAETELMRQHAELGAQIAEEVLDVDQVSWIRAHHERPDGTGYPRGLRGDAIPQGAAILALADAWDVMTSDRPYRSGMATDDAVAELRRCVGTQFTPDVVVAFLRSVGQGMPTP</sequence>
<dbReference type="InterPro" id="IPR003018">
    <property type="entry name" value="GAF"/>
</dbReference>
<dbReference type="Gene3D" id="1.10.3210.10">
    <property type="entry name" value="Hypothetical protein af1432"/>
    <property type="match status" value="1"/>
</dbReference>
<feature type="domain" description="GGDEF" evidence="2">
    <location>
        <begin position="507"/>
        <end position="636"/>
    </location>
</feature>
<reference evidence="5" key="1">
    <citation type="submission" date="2020-02" db="EMBL/GenBank/DDBJ databases">
        <authorList>
            <person name="Meier V. D."/>
        </authorList>
    </citation>
    <scope>NUCLEOTIDE SEQUENCE</scope>
    <source>
        <strain evidence="5">AVDCRST_MAG79</strain>
    </source>
</reference>
<dbReference type="Pfam" id="PF00990">
    <property type="entry name" value="GGDEF"/>
    <property type="match status" value="1"/>
</dbReference>
<dbReference type="SUPFAM" id="SSF109604">
    <property type="entry name" value="HD-domain/PDEase-like"/>
    <property type="match status" value="1"/>
</dbReference>
<feature type="domain" description="HD-GYP" evidence="4">
    <location>
        <begin position="652"/>
        <end position="841"/>
    </location>
</feature>
<dbReference type="InterPro" id="IPR037522">
    <property type="entry name" value="HD_GYP_dom"/>
</dbReference>
<dbReference type="InterPro" id="IPR050469">
    <property type="entry name" value="Diguanylate_Cyclase"/>
</dbReference>
<dbReference type="Gene3D" id="3.30.450.20">
    <property type="entry name" value="PAS domain"/>
    <property type="match status" value="2"/>
</dbReference>
<evidence type="ECO:0000259" key="3">
    <source>
        <dbReference type="PROSITE" id="PS51831"/>
    </source>
</evidence>